<dbReference type="AlphaFoldDB" id="A0A392U6L7"/>
<sequence length="47" mass="5329">MEDRARDLLALGFTLKIYSDIQSRSETQWCMNLKQFSVGAAITALHV</sequence>
<name>A0A392U6L7_9FABA</name>
<dbReference type="Proteomes" id="UP000265520">
    <property type="component" value="Unassembled WGS sequence"/>
</dbReference>
<organism evidence="1 2">
    <name type="scientific">Trifolium medium</name>
    <dbReference type="NCBI Taxonomy" id="97028"/>
    <lineage>
        <taxon>Eukaryota</taxon>
        <taxon>Viridiplantae</taxon>
        <taxon>Streptophyta</taxon>
        <taxon>Embryophyta</taxon>
        <taxon>Tracheophyta</taxon>
        <taxon>Spermatophyta</taxon>
        <taxon>Magnoliopsida</taxon>
        <taxon>eudicotyledons</taxon>
        <taxon>Gunneridae</taxon>
        <taxon>Pentapetalae</taxon>
        <taxon>rosids</taxon>
        <taxon>fabids</taxon>
        <taxon>Fabales</taxon>
        <taxon>Fabaceae</taxon>
        <taxon>Papilionoideae</taxon>
        <taxon>50 kb inversion clade</taxon>
        <taxon>NPAAA clade</taxon>
        <taxon>Hologalegina</taxon>
        <taxon>IRL clade</taxon>
        <taxon>Trifolieae</taxon>
        <taxon>Trifolium</taxon>
    </lineage>
</organism>
<keyword evidence="2" id="KW-1185">Reference proteome</keyword>
<comment type="caution">
    <text evidence="1">The sequence shown here is derived from an EMBL/GenBank/DDBJ whole genome shotgun (WGS) entry which is preliminary data.</text>
</comment>
<accession>A0A392U6L7</accession>
<reference evidence="1 2" key="1">
    <citation type="journal article" date="2018" name="Front. Plant Sci.">
        <title>Red Clover (Trifolium pratense) and Zigzag Clover (T. medium) - A Picture of Genomic Similarities and Differences.</title>
        <authorList>
            <person name="Dluhosova J."/>
            <person name="Istvanek J."/>
            <person name="Nedelnik J."/>
            <person name="Repkova J."/>
        </authorList>
    </citation>
    <scope>NUCLEOTIDE SEQUENCE [LARGE SCALE GENOMIC DNA]</scope>
    <source>
        <strain evidence="2">cv. 10/8</strain>
        <tissue evidence="1">Leaf</tissue>
    </source>
</reference>
<dbReference type="EMBL" id="LXQA010749904">
    <property type="protein sequence ID" value="MCI69133.1"/>
    <property type="molecule type" value="Genomic_DNA"/>
</dbReference>
<protein>
    <submittedName>
        <fullName evidence="1">Pentatricopeptide repeat-containing protein chloroplastic-like</fullName>
    </submittedName>
</protein>
<proteinExistence type="predicted"/>
<evidence type="ECO:0000313" key="1">
    <source>
        <dbReference type="EMBL" id="MCI69133.1"/>
    </source>
</evidence>
<evidence type="ECO:0000313" key="2">
    <source>
        <dbReference type="Proteomes" id="UP000265520"/>
    </source>
</evidence>
<feature type="non-terminal residue" evidence="1">
    <location>
        <position position="47"/>
    </location>
</feature>